<feature type="region of interest" description="Disordered" evidence="1">
    <location>
        <begin position="66"/>
        <end position="90"/>
    </location>
</feature>
<dbReference type="Proteomes" id="UP000053424">
    <property type="component" value="Unassembled WGS sequence"/>
</dbReference>
<dbReference type="EMBL" id="KN831769">
    <property type="protein sequence ID" value="KIM47411.1"/>
    <property type="molecule type" value="Genomic_DNA"/>
</dbReference>
<evidence type="ECO:0000256" key="1">
    <source>
        <dbReference type="SAM" id="MobiDB-lite"/>
    </source>
</evidence>
<reference evidence="3" key="2">
    <citation type="submission" date="2015-01" db="EMBL/GenBank/DDBJ databases">
        <title>Evolutionary Origins and Diversification of the Mycorrhizal Mutualists.</title>
        <authorList>
            <consortium name="DOE Joint Genome Institute"/>
            <consortium name="Mycorrhizal Genomics Consortium"/>
            <person name="Kohler A."/>
            <person name="Kuo A."/>
            <person name="Nagy L.G."/>
            <person name="Floudas D."/>
            <person name="Copeland A."/>
            <person name="Barry K.W."/>
            <person name="Cichocki N."/>
            <person name="Veneault-Fourrey C."/>
            <person name="LaButti K."/>
            <person name="Lindquist E.A."/>
            <person name="Lipzen A."/>
            <person name="Lundell T."/>
            <person name="Morin E."/>
            <person name="Murat C."/>
            <person name="Riley R."/>
            <person name="Ohm R."/>
            <person name="Sun H."/>
            <person name="Tunlid A."/>
            <person name="Henrissat B."/>
            <person name="Grigoriev I.V."/>
            <person name="Hibbett D.S."/>
            <person name="Martin F."/>
        </authorList>
    </citation>
    <scope>NUCLEOTIDE SEQUENCE [LARGE SCALE GENOMIC DNA]</scope>
    <source>
        <strain evidence="3">h7</strain>
    </source>
</reference>
<keyword evidence="3" id="KW-1185">Reference proteome</keyword>
<dbReference type="AlphaFoldDB" id="A0A0C3CU46"/>
<evidence type="ECO:0000313" key="3">
    <source>
        <dbReference type="Proteomes" id="UP000053424"/>
    </source>
</evidence>
<evidence type="ECO:0000313" key="2">
    <source>
        <dbReference type="EMBL" id="KIM47411.1"/>
    </source>
</evidence>
<accession>A0A0C3CU46</accession>
<organism evidence="2 3">
    <name type="scientific">Hebeloma cylindrosporum</name>
    <dbReference type="NCBI Taxonomy" id="76867"/>
    <lineage>
        <taxon>Eukaryota</taxon>
        <taxon>Fungi</taxon>
        <taxon>Dikarya</taxon>
        <taxon>Basidiomycota</taxon>
        <taxon>Agaricomycotina</taxon>
        <taxon>Agaricomycetes</taxon>
        <taxon>Agaricomycetidae</taxon>
        <taxon>Agaricales</taxon>
        <taxon>Agaricineae</taxon>
        <taxon>Hymenogastraceae</taxon>
        <taxon>Hebeloma</taxon>
    </lineage>
</organism>
<reference evidence="2 3" key="1">
    <citation type="submission" date="2014-04" db="EMBL/GenBank/DDBJ databases">
        <authorList>
            <consortium name="DOE Joint Genome Institute"/>
            <person name="Kuo A."/>
            <person name="Gay G."/>
            <person name="Dore J."/>
            <person name="Kohler A."/>
            <person name="Nagy L.G."/>
            <person name="Floudas D."/>
            <person name="Copeland A."/>
            <person name="Barry K.W."/>
            <person name="Cichocki N."/>
            <person name="Veneault-Fourrey C."/>
            <person name="LaButti K."/>
            <person name="Lindquist E.A."/>
            <person name="Lipzen A."/>
            <person name="Lundell T."/>
            <person name="Morin E."/>
            <person name="Murat C."/>
            <person name="Sun H."/>
            <person name="Tunlid A."/>
            <person name="Henrissat B."/>
            <person name="Grigoriev I.V."/>
            <person name="Hibbett D.S."/>
            <person name="Martin F."/>
            <person name="Nordberg H.P."/>
            <person name="Cantor M.N."/>
            <person name="Hua S.X."/>
        </authorList>
    </citation>
    <scope>NUCLEOTIDE SEQUENCE [LARGE SCALE GENOMIC DNA]</scope>
    <source>
        <strain evidence="3">h7</strain>
    </source>
</reference>
<sequence length="90" mass="10167">MALDAIQITDVDWTFVVSPTMKCGMLDSRISRRLVSGEPLDWISELLPATVPQISVFPEALDVDDTLDEPEERHSESEETQSFWGSVTWI</sequence>
<dbReference type="HOGENOM" id="CLU_2441110_0_0_1"/>
<protein>
    <submittedName>
        <fullName evidence="2">Uncharacterized protein</fullName>
    </submittedName>
</protein>
<proteinExistence type="predicted"/>
<gene>
    <name evidence="2" type="ORF">M413DRAFT_439083</name>
</gene>
<name>A0A0C3CU46_HEBCY</name>